<dbReference type="EMBL" id="CP006986">
    <property type="protein sequence ID" value="AIC27056.1"/>
    <property type="molecule type" value="Genomic_DNA"/>
</dbReference>
<dbReference type="OrthoDB" id="8410693at2"/>
<dbReference type="HOGENOM" id="CLU_1276755_0_0_5"/>
<protein>
    <submittedName>
        <fullName evidence="1">Uncharacterized protein</fullName>
    </submittedName>
</protein>
<proteinExistence type="predicted"/>
<name>A0A060I6D1_RHIET</name>
<dbReference type="AlphaFoldDB" id="A0A060I6D1"/>
<accession>A0A060I6D1</accession>
<sequence length="216" mass="25170">MSIIVDDKVYFIQRQKHGSFYLDATFSLSDLGGTVPGFGDRYALAIHKSGTAIAEVVGRYFLRHIDEKAGNEWYAWFIVVQEVSLREQDDLFRIFSTVYKEDIRGNPVKQKRAAKRDSEEKGFEYWENQDRQREKHAPLHKLDAREQRILRFMIAHPECQTTDMIPEAGEKTMDALAKVGVLRPGAKDHTGQREWFVTDEGRAEVNRIDTWTNWKF</sequence>
<reference evidence="1 2" key="1">
    <citation type="submission" date="2013-12" db="EMBL/GenBank/DDBJ databases">
        <title>Complete genome sequence of Rhizobium etli bv. mimosae IE4771.</title>
        <authorList>
            <person name="Bustos P."/>
            <person name="Santamaria R.I."/>
            <person name="Lozano L."/>
            <person name="Ormeno-Orrillo E."/>
            <person name="Rogel M.A."/>
            <person name="Romero D."/>
            <person name="Cevallos M.A."/>
            <person name="Martinez-Romero E."/>
            <person name="Gonzalez V."/>
        </authorList>
    </citation>
    <scope>NUCLEOTIDE SEQUENCE [LARGE SCALE GENOMIC DNA]</scope>
    <source>
        <strain evidence="1 2">IE4771</strain>
    </source>
</reference>
<dbReference type="RefSeq" id="WP_010054936.1">
    <property type="nucleotide sequence ID" value="NZ_CP006986.1"/>
</dbReference>
<dbReference type="KEGG" id="rei:IE4771_CH01939"/>
<evidence type="ECO:0000313" key="1">
    <source>
        <dbReference type="EMBL" id="AIC27056.1"/>
    </source>
</evidence>
<organism evidence="1 2">
    <name type="scientific">Rhizobium etli bv. mimosae str. IE4771</name>
    <dbReference type="NCBI Taxonomy" id="1432050"/>
    <lineage>
        <taxon>Bacteria</taxon>
        <taxon>Pseudomonadati</taxon>
        <taxon>Pseudomonadota</taxon>
        <taxon>Alphaproteobacteria</taxon>
        <taxon>Hyphomicrobiales</taxon>
        <taxon>Rhizobiaceae</taxon>
        <taxon>Rhizobium/Agrobacterium group</taxon>
        <taxon>Rhizobium</taxon>
    </lineage>
</organism>
<dbReference type="Proteomes" id="UP000027180">
    <property type="component" value="Chromosome"/>
</dbReference>
<gene>
    <name evidence="1" type="ORF">IE4771_CH01939</name>
</gene>
<evidence type="ECO:0000313" key="2">
    <source>
        <dbReference type="Proteomes" id="UP000027180"/>
    </source>
</evidence>